<feature type="domain" description="4Fe-4S ferredoxin-type" evidence="1">
    <location>
        <begin position="4"/>
        <end position="36"/>
    </location>
</feature>
<reference evidence="2" key="1">
    <citation type="submission" date="2007-06" db="EMBL/GenBank/DDBJ databases">
        <title>Complete sequence of Methanococcus vannielii SB.</title>
        <authorList>
            <consortium name="US DOE Joint Genome Institute"/>
            <person name="Copeland A."/>
            <person name="Lucas S."/>
            <person name="Lapidus A."/>
            <person name="Barry K."/>
            <person name="Glavina del Rio T."/>
            <person name="Dalin E."/>
            <person name="Tice H."/>
            <person name="Pitluck S."/>
            <person name="Chain P."/>
            <person name="Malfatti S."/>
            <person name="Shin M."/>
            <person name="Vergez L."/>
            <person name="Schmutz J."/>
            <person name="Larimer F."/>
            <person name="Land M."/>
            <person name="Hauser L."/>
            <person name="Kyrpides N."/>
            <person name="Anderson I."/>
            <person name="Sieprawska-Lupa M."/>
            <person name="Whitman W.B."/>
            <person name="Richardson P."/>
        </authorList>
    </citation>
    <scope>NUCLEOTIDE SEQUENCE [LARGE SCALE GENOMIC DNA]</scope>
    <source>
        <strain evidence="2">SB</strain>
    </source>
</reference>
<dbReference type="RefSeq" id="WP_012066402.1">
    <property type="nucleotide sequence ID" value="NC_009634.1"/>
</dbReference>
<evidence type="ECO:0000259" key="1">
    <source>
        <dbReference type="PROSITE" id="PS51379"/>
    </source>
</evidence>
<keyword evidence="3" id="KW-1185">Reference proteome</keyword>
<dbReference type="eggNOG" id="arCOG00296">
    <property type="taxonomic scope" value="Archaea"/>
</dbReference>
<dbReference type="HOGENOM" id="CLU_074768_0_0_2"/>
<dbReference type="EMBL" id="CP000742">
    <property type="protein sequence ID" value="ABR55488.1"/>
    <property type="molecule type" value="Genomic_DNA"/>
</dbReference>
<dbReference type="AlphaFoldDB" id="A6USL6"/>
<dbReference type="OrthoDB" id="15347at2157"/>
<dbReference type="GeneID" id="5325206"/>
<dbReference type="InterPro" id="IPR017896">
    <property type="entry name" value="4Fe4S_Fe-S-bd"/>
</dbReference>
<name>A6USL6_METVS</name>
<organism evidence="2 3">
    <name type="scientific">Methanococcus vannielii (strain ATCC 35089 / DSM 1224 / JCM 13029 / OCM 148 / SB)</name>
    <dbReference type="NCBI Taxonomy" id="406327"/>
    <lineage>
        <taxon>Archaea</taxon>
        <taxon>Methanobacteriati</taxon>
        <taxon>Methanobacteriota</taxon>
        <taxon>Methanomada group</taxon>
        <taxon>Methanococci</taxon>
        <taxon>Methanococcales</taxon>
        <taxon>Methanococcaceae</taxon>
        <taxon>Methanococcus</taxon>
    </lineage>
</organism>
<dbReference type="PROSITE" id="PS51379">
    <property type="entry name" value="4FE4S_FER_2"/>
    <property type="match status" value="2"/>
</dbReference>
<dbReference type="Proteomes" id="UP000001107">
    <property type="component" value="Chromosome"/>
</dbReference>
<dbReference type="InterPro" id="IPR052911">
    <property type="entry name" value="Corrinoid_activation_enz"/>
</dbReference>
<evidence type="ECO:0000313" key="2">
    <source>
        <dbReference type="EMBL" id="ABR55488.1"/>
    </source>
</evidence>
<dbReference type="KEGG" id="mvn:Mevan_1596"/>
<dbReference type="SUPFAM" id="SSF54862">
    <property type="entry name" value="4Fe-4S ferredoxins"/>
    <property type="match status" value="1"/>
</dbReference>
<gene>
    <name evidence="2" type="ordered locus">Mevan_1596</name>
</gene>
<dbReference type="PANTHER" id="PTHR42895">
    <property type="entry name" value="IRON-SULFUR CLUSTER-BINDING PROTEIN-RELATED"/>
    <property type="match status" value="1"/>
</dbReference>
<sequence>MGNFKIDIDIEKCLGFKECGLCISACEESIIIPDEKTGKVIVDKTREIHCDGLGACLDVCPVDALKVTGKENTHKGCKGHGMSCPSASEISFKRPEKRMETFNNKETESELLNWPIQLHLLSPNASYFKNADLIISADCVPFSYPYFHENLLKGKVLIIACPKLDETDEYASKIRQIVEKNNITNVTVAIMSVPCCNSLYTLVTQALSGLDVNITKKIISIDGNLIEHS</sequence>
<evidence type="ECO:0000313" key="3">
    <source>
        <dbReference type="Proteomes" id="UP000001107"/>
    </source>
</evidence>
<dbReference type="Gene3D" id="3.30.70.20">
    <property type="match status" value="1"/>
</dbReference>
<dbReference type="STRING" id="406327.Mevan_1596"/>
<dbReference type="PANTHER" id="PTHR42895:SF1">
    <property type="entry name" value="IRON-SULFUR CLUSTER PROTEIN"/>
    <property type="match status" value="1"/>
</dbReference>
<accession>A6USL6</accession>
<protein>
    <submittedName>
        <fullName evidence="2">4Fe-4S ferredoxin iron-sulfur binding domain protein</fullName>
    </submittedName>
</protein>
<feature type="domain" description="4Fe-4S ferredoxin-type" evidence="1">
    <location>
        <begin position="38"/>
        <end position="70"/>
    </location>
</feature>
<proteinExistence type="predicted"/>